<dbReference type="AlphaFoldDB" id="A0AA49FKB4"/>
<dbReference type="Pfam" id="PF00348">
    <property type="entry name" value="polyprenyl_synt"/>
    <property type="match status" value="1"/>
</dbReference>
<evidence type="ECO:0000256" key="5">
    <source>
        <dbReference type="ARBA" id="ARBA00022842"/>
    </source>
</evidence>
<keyword evidence="6" id="KW-0414">Isoprene biosynthesis</keyword>
<dbReference type="FunFam" id="1.10.600.10:FF:000001">
    <property type="entry name" value="Geranylgeranyl diphosphate synthase"/>
    <property type="match status" value="1"/>
</dbReference>
<dbReference type="GO" id="GO:0004659">
    <property type="term" value="F:prenyltransferase activity"/>
    <property type="evidence" value="ECO:0007669"/>
    <property type="project" value="InterPro"/>
</dbReference>
<evidence type="ECO:0000313" key="8">
    <source>
        <dbReference type="EMBL" id="WIM05527.1"/>
    </source>
</evidence>
<evidence type="ECO:0000256" key="7">
    <source>
        <dbReference type="RuleBase" id="RU004466"/>
    </source>
</evidence>
<protein>
    <submittedName>
        <fullName evidence="8">Polyprenyl synthetase family protein</fullName>
    </submittedName>
</protein>
<dbReference type="SFLD" id="SFLDS00005">
    <property type="entry name" value="Isoprenoid_Synthase_Type_I"/>
    <property type="match status" value="1"/>
</dbReference>
<evidence type="ECO:0000256" key="6">
    <source>
        <dbReference type="ARBA" id="ARBA00023229"/>
    </source>
</evidence>
<gene>
    <name evidence="8" type="ORF">OHM77_12730</name>
</gene>
<evidence type="ECO:0000256" key="3">
    <source>
        <dbReference type="ARBA" id="ARBA00022679"/>
    </source>
</evidence>
<dbReference type="InterPro" id="IPR033749">
    <property type="entry name" value="Polyprenyl_synt_CS"/>
</dbReference>
<sequence length="289" mass="30119">MTDFASWMAAVQARTESALQRWLPPTSAAPARLHEAMRYAVLGGGKRVRPLLAHAAGEIFGADADILDAPACAVELIHAYSLVHDDLPCMDNDVLRRGKPTCHVEYDEATALLVGDALQSLAFQMLAEHGGSPGMLALLAQATGSRGMAGGQAIDLAAVGQALAIEELEFMHIHKTGALIRASALLGAHCGGADAPSLSSLARFANRAGLLFQVVDDILDAEASTATLGKTAGKDAASNKPTYVSLLGAARARTMAAELRADAQAALAPFGGRAARLHELADYIADRTF</sequence>
<dbReference type="PANTHER" id="PTHR43281">
    <property type="entry name" value="FARNESYL DIPHOSPHATE SYNTHASE"/>
    <property type="match status" value="1"/>
</dbReference>
<dbReference type="KEGG" id="npv:OHM77_12730"/>
<dbReference type="GO" id="GO:0016114">
    <property type="term" value="P:terpenoid biosynthetic process"/>
    <property type="evidence" value="ECO:0007669"/>
    <property type="project" value="UniProtKB-ARBA"/>
</dbReference>
<proteinExistence type="inferred from homology"/>
<organism evidence="8">
    <name type="scientific">Candidatus Nitricoxidivorans perseverans</name>
    <dbReference type="NCBI Taxonomy" id="2975601"/>
    <lineage>
        <taxon>Bacteria</taxon>
        <taxon>Pseudomonadati</taxon>
        <taxon>Pseudomonadota</taxon>
        <taxon>Betaproteobacteria</taxon>
        <taxon>Nitrosomonadales</taxon>
        <taxon>Sterolibacteriaceae</taxon>
        <taxon>Candidatus Nitricoxidivorans</taxon>
    </lineage>
</organism>
<comment type="similarity">
    <text evidence="2 7">Belongs to the FPP/GGPP synthase family.</text>
</comment>
<dbReference type="EMBL" id="CP107246">
    <property type="protein sequence ID" value="WIM05527.1"/>
    <property type="molecule type" value="Genomic_DNA"/>
</dbReference>
<reference evidence="8" key="1">
    <citation type="journal article" date="2023" name="Nat. Microbiol.">
        <title>Enrichment and characterization of a nitric oxide-reducing microbial community in a continuous bioreactor.</title>
        <authorList>
            <person name="Garrido-Amador P."/>
            <person name="Stortenbeker N."/>
            <person name="Wessels H.J.C.T."/>
            <person name="Speth D.R."/>
            <person name="Garcia-Heredia I."/>
            <person name="Kartal B."/>
        </authorList>
    </citation>
    <scope>NUCLEOTIDE SEQUENCE</scope>
    <source>
        <strain evidence="8">MAG1</strain>
    </source>
</reference>
<evidence type="ECO:0000256" key="2">
    <source>
        <dbReference type="ARBA" id="ARBA00006706"/>
    </source>
</evidence>
<dbReference type="SUPFAM" id="SSF48576">
    <property type="entry name" value="Terpenoid synthases"/>
    <property type="match status" value="1"/>
</dbReference>
<name>A0AA49FKB4_9PROT</name>
<keyword evidence="4" id="KW-0479">Metal-binding</keyword>
<dbReference type="PANTHER" id="PTHR43281:SF1">
    <property type="entry name" value="FARNESYL DIPHOSPHATE SYNTHASE"/>
    <property type="match status" value="1"/>
</dbReference>
<keyword evidence="3 7" id="KW-0808">Transferase</keyword>
<comment type="cofactor">
    <cofactor evidence="1">
        <name>Mg(2+)</name>
        <dbReference type="ChEBI" id="CHEBI:18420"/>
    </cofactor>
</comment>
<evidence type="ECO:0000256" key="4">
    <source>
        <dbReference type="ARBA" id="ARBA00022723"/>
    </source>
</evidence>
<dbReference type="NCBIfam" id="NF045485">
    <property type="entry name" value="FPPsyn"/>
    <property type="match status" value="1"/>
</dbReference>
<dbReference type="InterPro" id="IPR053378">
    <property type="entry name" value="Prenyl_diphosphate_synthase"/>
</dbReference>
<accession>A0AA49FKB4</accession>
<dbReference type="GO" id="GO:0046872">
    <property type="term" value="F:metal ion binding"/>
    <property type="evidence" value="ECO:0007669"/>
    <property type="project" value="UniProtKB-KW"/>
</dbReference>
<dbReference type="CDD" id="cd00685">
    <property type="entry name" value="Trans_IPPS_HT"/>
    <property type="match status" value="1"/>
</dbReference>
<dbReference type="InterPro" id="IPR000092">
    <property type="entry name" value="Polyprenyl_synt"/>
</dbReference>
<dbReference type="InterPro" id="IPR008949">
    <property type="entry name" value="Isoprenoid_synthase_dom_sf"/>
</dbReference>
<dbReference type="Gene3D" id="1.10.600.10">
    <property type="entry name" value="Farnesyl Diphosphate Synthase"/>
    <property type="match status" value="1"/>
</dbReference>
<dbReference type="Proteomes" id="UP001234916">
    <property type="component" value="Chromosome"/>
</dbReference>
<dbReference type="PROSITE" id="PS00723">
    <property type="entry name" value="POLYPRENYL_SYNTHASE_1"/>
    <property type="match status" value="1"/>
</dbReference>
<keyword evidence="5" id="KW-0460">Magnesium</keyword>
<dbReference type="SFLD" id="SFLDG01017">
    <property type="entry name" value="Polyprenyl_Transferase_Like"/>
    <property type="match status" value="1"/>
</dbReference>
<evidence type="ECO:0000256" key="1">
    <source>
        <dbReference type="ARBA" id="ARBA00001946"/>
    </source>
</evidence>
<dbReference type="GO" id="GO:0005737">
    <property type="term" value="C:cytoplasm"/>
    <property type="evidence" value="ECO:0007669"/>
    <property type="project" value="UniProtKB-ARBA"/>
</dbReference>